<keyword evidence="3" id="KW-1185">Reference proteome</keyword>
<feature type="transmembrane region" description="Helical" evidence="1">
    <location>
        <begin position="97"/>
        <end position="116"/>
    </location>
</feature>
<dbReference type="EMBL" id="CP042435">
    <property type="protein sequence ID" value="QEC68069.1"/>
    <property type="molecule type" value="Genomic_DNA"/>
</dbReference>
<evidence type="ECO:0000313" key="2">
    <source>
        <dbReference type="EMBL" id="QEC68069.1"/>
    </source>
</evidence>
<evidence type="ECO:0000313" key="3">
    <source>
        <dbReference type="Proteomes" id="UP000321533"/>
    </source>
</evidence>
<accession>A0A5B8V9Y3</accession>
<dbReference type="Proteomes" id="UP000321533">
    <property type="component" value="Chromosome"/>
</dbReference>
<dbReference type="OrthoDB" id="5966279at2"/>
<reference evidence="2 3" key="1">
    <citation type="journal article" date="2016" name="Int. J. Syst. Evol. Microbiol.">
        <title>Panacibacter ginsenosidivorans gen. nov., sp. nov., with ginsenoside converting activity isolated from soil of a ginseng field.</title>
        <authorList>
            <person name="Siddiqi M.Z."/>
            <person name="Muhammad Shafi S."/>
            <person name="Choi K.D."/>
            <person name="Im W.T."/>
        </authorList>
    </citation>
    <scope>NUCLEOTIDE SEQUENCE [LARGE SCALE GENOMIC DNA]</scope>
    <source>
        <strain evidence="2 3">Gsoil1550</strain>
    </source>
</reference>
<organism evidence="2 3">
    <name type="scientific">Panacibacter ginsenosidivorans</name>
    <dbReference type="NCBI Taxonomy" id="1813871"/>
    <lineage>
        <taxon>Bacteria</taxon>
        <taxon>Pseudomonadati</taxon>
        <taxon>Bacteroidota</taxon>
        <taxon>Chitinophagia</taxon>
        <taxon>Chitinophagales</taxon>
        <taxon>Chitinophagaceae</taxon>
        <taxon>Panacibacter</taxon>
    </lineage>
</organism>
<feature type="transmembrane region" description="Helical" evidence="1">
    <location>
        <begin position="12"/>
        <end position="35"/>
    </location>
</feature>
<protein>
    <submittedName>
        <fullName evidence="2">MerC domain-containing protein</fullName>
    </submittedName>
</protein>
<dbReference type="GO" id="GO:0015097">
    <property type="term" value="F:mercury ion transmembrane transporter activity"/>
    <property type="evidence" value="ECO:0007669"/>
    <property type="project" value="InterPro"/>
</dbReference>
<dbReference type="GO" id="GO:0016020">
    <property type="term" value="C:membrane"/>
    <property type="evidence" value="ECO:0007669"/>
    <property type="project" value="InterPro"/>
</dbReference>
<proteinExistence type="predicted"/>
<sequence>MNRKINWDALGITTSLACAIHCALLPLFLSSLPLFGVNIIDNVSFEVFMILLALVIGSYSLYHGWKKHHHSWLPFLLFATGIALLFCKQAWHKYQFWFLIPAVLLIVSAHFINYSYCRVHDHAHSSDCDH</sequence>
<keyword evidence="1" id="KW-1133">Transmembrane helix</keyword>
<evidence type="ECO:0000256" key="1">
    <source>
        <dbReference type="SAM" id="Phobius"/>
    </source>
</evidence>
<feature type="transmembrane region" description="Helical" evidence="1">
    <location>
        <begin position="72"/>
        <end position="91"/>
    </location>
</feature>
<feature type="transmembrane region" description="Helical" evidence="1">
    <location>
        <begin position="47"/>
        <end position="65"/>
    </location>
</feature>
<name>A0A5B8V9Y3_9BACT</name>
<dbReference type="Pfam" id="PF03203">
    <property type="entry name" value="MerC"/>
    <property type="match status" value="1"/>
</dbReference>
<keyword evidence="1" id="KW-0472">Membrane</keyword>
<dbReference type="RefSeq" id="WP_147189876.1">
    <property type="nucleotide sequence ID" value="NZ_CP042435.1"/>
</dbReference>
<dbReference type="KEGG" id="pgin:FRZ67_12430"/>
<dbReference type="InterPro" id="IPR004891">
    <property type="entry name" value="Mercury-R_MerC"/>
</dbReference>
<keyword evidence="1" id="KW-0812">Transmembrane</keyword>
<gene>
    <name evidence="2" type="ORF">FRZ67_12430</name>
</gene>
<dbReference type="AlphaFoldDB" id="A0A5B8V9Y3"/>